<evidence type="ECO:0000313" key="8">
    <source>
        <dbReference type="Proteomes" id="UP000655751"/>
    </source>
</evidence>
<keyword evidence="3 6" id="KW-0812">Transmembrane</keyword>
<evidence type="ECO:0000256" key="3">
    <source>
        <dbReference type="ARBA" id="ARBA00022692"/>
    </source>
</evidence>
<organism evidence="7 8">
    <name type="scientific">Nocardia bovistercoris</name>
    <dbReference type="NCBI Taxonomy" id="2785916"/>
    <lineage>
        <taxon>Bacteria</taxon>
        <taxon>Bacillati</taxon>
        <taxon>Actinomycetota</taxon>
        <taxon>Actinomycetes</taxon>
        <taxon>Mycobacteriales</taxon>
        <taxon>Nocardiaceae</taxon>
        <taxon>Nocardia</taxon>
    </lineage>
</organism>
<proteinExistence type="predicted"/>
<evidence type="ECO:0000256" key="2">
    <source>
        <dbReference type="ARBA" id="ARBA00022475"/>
    </source>
</evidence>
<comment type="caution">
    <text evidence="7">The sequence shown here is derived from an EMBL/GenBank/DDBJ whole genome shotgun (WGS) entry which is preliminary data.</text>
</comment>
<comment type="subcellular location">
    <subcellularLocation>
        <location evidence="1">Cell membrane</location>
        <topology evidence="1">Multi-pass membrane protein</topology>
    </subcellularLocation>
</comment>
<evidence type="ECO:0000256" key="5">
    <source>
        <dbReference type="ARBA" id="ARBA00023136"/>
    </source>
</evidence>
<evidence type="ECO:0000313" key="7">
    <source>
        <dbReference type="EMBL" id="MBH0777875.1"/>
    </source>
</evidence>
<dbReference type="EMBL" id="JADMLG010000006">
    <property type="protein sequence ID" value="MBH0777875.1"/>
    <property type="molecule type" value="Genomic_DNA"/>
</dbReference>
<protein>
    <submittedName>
        <fullName evidence="7">Cytochrome C oxidase subunit IV family protein</fullName>
    </submittedName>
</protein>
<feature type="transmembrane region" description="Helical" evidence="6">
    <location>
        <begin position="14"/>
        <end position="32"/>
    </location>
</feature>
<dbReference type="RefSeq" id="WP_196150195.1">
    <property type="nucleotide sequence ID" value="NZ_JADMLG010000006.1"/>
</dbReference>
<keyword evidence="2" id="KW-1003">Cell membrane</keyword>
<sequence length="99" mass="10922">MTTATDRDARDKRLVVYTWIALTATTLLAWRLSPGHGDAATALGKELIAGIVVLGAVKCRLIIGNFMEIRHAPRALRIALDIWLVVLWAALFGIYLYST</sequence>
<feature type="transmembrane region" description="Helical" evidence="6">
    <location>
        <begin position="78"/>
        <end position="97"/>
    </location>
</feature>
<dbReference type="Proteomes" id="UP000655751">
    <property type="component" value="Unassembled WGS sequence"/>
</dbReference>
<feature type="transmembrane region" description="Helical" evidence="6">
    <location>
        <begin position="47"/>
        <end position="66"/>
    </location>
</feature>
<name>A0A931N109_9NOCA</name>
<reference evidence="7" key="1">
    <citation type="submission" date="2020-11" db="EMBL/GenBank/DDBJ databases">
        <title>Nocardia NEAU-351.nov., a novel actinomycete isolated from the cow dung.</title>
        <authorList>
            <person name="Zhang X."/>
        </authorList>
    </citation>
    <scope>NUCLEOTIDE SEQUENCE</scope>
    <source>
        <strain evidence="7">NEAU-351</strain>
    </source>
</reference>
<evidence type="ECO:0000256" key="4">
    <source>
        <dbReference type="ARBA" id="ARBA00022989"/>
    </source>
</evidence>
<keyword evidence="5 6" id="KW-0472">Membrane</keyword>
<dbReference type="Pfam" id="PF03626">
    <property type="entry name" value="COX4_pro"/>
    <property type="match status" value="1"/>
</dbReference>
<evidence type="ECO:0000256" key="6">
    <source>
        <dbReference type="SAM" id="Phobius"/>
    </source>
</evidence>
<dbReference type="GO" id="GO:0005886">
    <property type="term" value="C:plasma membrane"/>
    <property type="evidence" value="ECO:0007669"/>
    <property type="project" value="UniProtKB-SubCell"/>
</dbReference>
<keyword evidence="4 6" id="KW-1133">Transmembrane helix</keyword>
<gene>
    <name evidence="7" type="ORF">IT779_16490</name>
</gene>
<accession>A0A931N109</accession>
<dbReference type="AlphaFoldDB" id="A0A931N109"/>
<dbReference type="InterPro" id="IPR005171">
    <property type="entry name" value="Cyt_c_oxidase_su4_prok"/>
</dbReference>
<evidence type="ECO:0000256" key="1">
    <source>
        <dbReference type="ARBA" id="ARBA00004651"/>
    </source>
</evidence>
<keyword evidence="8" id="KW-1185">Reference proteome</keyword>